<keyword evidence="16" id="KW-1185">Reference proteome</keyword>
<protein>
    <recommendedName>
        <fullName evidence="12">Protein-export membrane protein SecF</fullName>
    </recommendedName>
</protein>
<evidence type="ECO:0000256" key="1">
    <source>
        <dbReference type="ARBA" id="ARBA00004651"/>
    </source>
</evidence>
<evidence type="ECO:0000256" key="12">
    <source>
        <dbReference type="HAMAP-Rule" id="MF_01464"/>
    </source>
</evidence>
<keyword evidence="7 12" id="KW-0811">Translocation</keyword>
<feature type="transmembrane region" description="Helical" evidence="12">
    <location>
        <begin position="267"/>
        <end position="296"/>
    </location>
</feature>
<dbReference type="RefSeq" id="WP_013418370.1">
    <property type="nucleotide sequence ID" value="NC_014664.1"/>
</dbReference>
<dbReference type="EMBL" id="CP002292">
    <property type="protein sequence ID" value="ADP69966.1"/>
    <property type="molecule type" value="Genomic_DNA"/>
</dbReference>
<keyword evidence="2 12" id="KW-0813">Transport</keyword>
<keyword evidence="8 12" id="KW-0472">Membrane</keyword>
<evidence type="ECO:0000256" key="2">
    <source>
        <dbReference type="ARBA" id="ARBA00022448"/>
    </source>
</evidence>
<dbReference type="GO" id="GO:0043952">
    <property type="term" value="P:protein transport by the Sec complex"/>
    <property type="evidence" value="ECO:0007669"/>
    <property type="project" value="UniProtKB-UniRule"/>
</dbReference>
<gene>
    <name evidence="12" type="primary">secF</name>
    <name evidence="15" type="ordered locus">Rvan_0690</name>
</gene>
<dbReference type="Pfam" id="PF07549">
    <property type="entry name" value="Sec_GG"/>
    <property type="match status" value="1"/>
</dbReference>
<dbReference type="InterPro" id="IPR048634">
    <property type="entry name" value="SecD_SecF_C"/>
</dbReference>
<feature type="compositionally biased region" description="Acidic residues" evidence="13">
    <location>
        <begin position="334"/>
        <end position="346"/>
    </location>
</feature>
<evidence type="ECO:0000256" key="7">
    <source>
        <dbReference type="ARBA" id="ARBA00023010"/>
    </source>
</evidence>
<keyword evidence="6 12" id="KW-1133">Transmembrane helix</keyword>
<dbReference type="Pfam" id="PF02355">
    <property type="entry name" value="SecD_SecF_C"/>
    <property type="match status" value="1"/>
</dbReference>
<evidence type="ECO:0000256" key="5">
    <source>
        <dbReference type="ARBA" id="ARBA00022927"/>
    </source>
</evidence>
<dbReference type="PANTHER" id="PTHR30081:SF8">
    <property type="entry name" value="PROTEIN TRANSLOCASE SUBUNIT SECF"/>
    <property type="match status" value="1"/>
</dbReference>
<dbReference type="InterPro" id="IPR022646">
    <property type="entry name" value="SecD/SecF_CS"/>
</dbReference>
<feature type="domain" description="Protein export membrane protein SecD/SecF C-terminal" evidence="14">
    <location>
        <begin position="117"/>
        <end position="295"/>
    </location>
</feature>
<dbReference type="OrthoDB" id="9774769at2"/>
<reference evidence="16" key="1">
    <citation type="journal article" date="2011" name="J. Bacteriol.">
        <title>Genome sequences of eight morphologically diverse alphaproteobacteria.</title>
        <authorList>
            <consortium name="US DOE Joint Genome Institute"/>
            <person name="Brown P.J."/>
            <person name="Kysela D.T."/>
            <person name="Buechlein A."/>
            <person name="Hemmerich C."/>
            <person name="Brun Y.V."/>
        </authorList>
    </citation>
    <scope>NUCLEOTIDE SEQUENCE [LARGE SCALE GENOMIC DNA]</scope>
    <source>
        <strain evidence="16">ATCC 17100 / ATH 3.1.1 / DSM 162 / LMG 4299</strain>
    </source>
</reference>
<sequence length="376" mass="41260">MLLKPLFRLPQKTNFHFVKYFKVCFALSIIGIVGTVVLLFIQGLNFGIDFKGGTLMQVQTPTAAEAAKLRTTLTEIGVGEIQIQNFGKDDELLIRFPEQEGGPEAQKVAADKVLAALPQGTKELRREQVGSTVSKELINSAIWALVLANLGIFAYVWFRFEWQFALGAIIALVHDVMITIGLWSLFGLDFDLTIVAALLTILGYSINDTVVIYDRIRENLRRYKKMPLPQLLDLSVNETMSRTIMTVATVLMALIPLYIFGGEVIRGFTFAMIFGTLIGTYSSVYIAAPFLILIGVKRDWSGVEKAGAKPGVPASKAAKPAPSRPENRPAVEASEADAFEPTDTPEVETPTPARVATKPSGYRPPAGRKAGRGKRR</sequence>
<dbReference type="GO" id="GO:0015450">
    <property type="term" value="F:protein-transporting ATPase activity"/>
    <property type="evidence" value="ECO:0007669"/>
    <property type="project" value="InterPro"/>
</dbReference>
<dbReference type="AlphaFoldDB" id="E3I015"/>
<dbReference type="HOGENOM" id="CLU_050012_1_1_5"/>
<feature type="transmembrane region" description="Helical" evidence="12">
    <location>
        <begin position="20"/>
        <end position="41"/>
    </location>
</feature>
<feature type="compositionally biased region" description="Low complexity" evidence="13">
    <location>
        <begin position="308"/>
        <end position="321"/>
    </location>
</feature>
<organism evidence="15 16">
    <name type="scientific">Rhodomicrobium vannielii (strain ATCC 17100 / DSM 162 / LMG 4299 / NCIMB 10020 / ATH 3.1.1)</name>
    <dbReference type="NCBI Taxonomy" id="648757"/>
    <lineage>
        <taxon>Bacteria</taxon>
        <taxon>Pseudomonadati</taxon>
        <taxon>Pseudomonadota</taxon>
        <taxon>Alphaproteobacteria</taxon>
        <taxon>Hyphomicrobiales</taxon>
        <taxon>Hyphomicrobiaceae</taxon>
        <taxon>Rhodomicrobium</taxon>
    </lineage>
</organism>
<dbReference type="PANTHER" id="PTHR30081">
    <property type="entry name" value="PROTEIN-EXPORT MEMBRANE PROTEIN SEC"/>
    <property type="match status" value="1"/>
</dbReference>
<dbReference type="InterPro" id="IPR022813">
    <property type="entry name" value="SecD/SecF_arch_bac"/>
</dbReference>
<dbReference type="InterPro" id="IPR005665">
    <property type="entry name" value="SecF_bac"/>
</dbReference>
<dbReference type="PRINTS" id="PR01755">
    <property type="entry name" value="SECFTRNLCASE"/>
</dbReference>
<feature type="transmembrane region" description="Helical" evidence="12">
    <location>
        <begin position="165"/>
        <end position="186"/>
    </location>
</feature>
<dbReference type="GO" id="GO:0005886">
    <property type="term" value="C:plasma membrane"/>
    <property type="evidence" value="ECO:0007669"/>
    <property type="project" value="UniProtKB-SubCell"/>
</dbReference>
<dbReference type="NCBIfam" id="TIGR00966">
    <property type="entry name" value="transloc_SecF"/>
    <property type="match status" value="1"/>
</dbReference>
<comment type="subcellular location">
    <subcellularLocation>
        <location evidence="12">Cell inner membrane</location>
        <topology evidence="12">Multi-pass membrane protein</topology>
    </subcellularLocation>
    <subcellularLocation>
        <location evidence="1">Cell membrane</location>
        <topology evidence="1">Multi-pass membrane protein</topology>
    </subcellularLocation>
</comment>
<keyword evidence="4 12" id="KW-0812">Transmembrane</keyword>
<dbReference type="STRING" id="648757.Rvan_0690"/>
<evidence type="ECO:0000256" key="3">
    <source>
        <dbReference type="ARBA" id="ARBA00022475"/>
    </source>
</evidence>
<dbReference type="Gene3D" id="1.20.1640.10">
    <property type="entry name" value="Multidrug efflux transporter AcrB transmembrane domain"/>
    <property type="match status" value="1"/>
</dbReference>
<evidence type="ECO:0000313" key="15">
    <source>
        <dbReference type="EMBL" id="ADP69966.1"/>
    </source>
</evidence>
<dbReference type="NCBIfam" id="TIGR00916">
    <property type="entry name" value="2A0604s01"/>
    <property type="match status" value="1"/>
</dbReference>
<comment type="subunit">
    <text evidence="12">Forms a complex with SecD. Part of the essential Sec protein translocation apparatus which comprises SecA, SecYEG and auxiliary proteins SecDF-YajC and YidC.</text>
</comment>
<dbReference type="KEGG" id="rva:Rvan_0690"/>
<dbReference type="HAMAP" id="MF_01464_B">
    <property type="entry name" value="SecF_B"/>
    <property type="match status" value="1"/>
</dbReference>
<evidence type="ECO:0000256" key="4">
    <source>
        <dbReference type="ARBA" id="ARBA00022692"/>
    </source>
</evidence>
<evidence type="ECO:0000256" key="10">
    <source>
        <dbReference type="ARBA" id="ARBA00060856"/>
    </source>
</evidence>
<dbReference type="GO" id="GO:0006605">
    <property type="term" value="P:protein targeting"/>
    <property type="evidence" value="ECO:0007669"/>
    <property type="project" value="UniProtKB-UniRule"/>
</dbReference>
<feature type="region of interest" description="Disordered" evidence="13">
    <location>
        <begin position="306"/>
        <end position="376"/>
    </location>
</feature>
<keyword evidence="3 12" id="KW-1003">Cell membrane</keyword>
<evidence type="ECO:0000256" key="6">
    <source>
        <dbReference type="ARBA" id="ARBA00022989"/>
    </source>
</evidence>
<keyword evidence="5 12" id="KW-0653">Protein transport</keyword>
<dbReference type="SUPFAM" id="SSF82866">
    <property type="entry name" value="Multidrug efflux transporter AcrB transmembrane domain"/>
    <property type="match status" value="1"/>
</dbReference>
<comment type="function">
    <text evidence="9 12">Part of the Sec protein translocase complex. Interacts with the SecYEG preprotein conducting channel. SecDF uses the proton motive force (PMF) to complete protein translocation after the ATP-dependent function of SecA.</text>
</comment>
<evidence type="ECO:0000259" key="14">
    <source>
        <dbReference type="Pfam" id="PF02355"/>
    </source>
</evidence>
<evidence type="ECO:0000256" key="13">
    <source>
        <dbReference type="SAM" id="MobiDB-lite"/>
    </source>
</evidence>
<evidence type="ECO:0000256" key="9">
    <source>
        <dbReference type="ARBA" id="ARBA00059018"/>
    </source>
</evidence>
<feature type="transmembrane region" description="Helical" evidence="12">
    <location>
        <begin position="192"/>
        <end position="216"/>
    </location>
</feature>
<comment type="similarity">
    <text evidence="11">In the N-terminal section; belongs to the SecD/SecF family. SecD subfamily.</text>
</comment>
<comment type="similarity">
    <text evidence="12">Belongs to the SecD/SecF family. SecF subfamily.</text>
</comment>
<dbReference type="Proteomes" id="UP000001399">
    <property type="component" value="Chromosome"/>
</dbReference>
<accession>E3I015</accession>
<name>E3I015_RHOVT</name>
<evidence type="ECO:0000256" key="8">
    <source>
        <dbReference type="ARBA" id="ARBA00023136"/>
    </source>
</evidence>
<dbReference type="InterPro" id="IPR022645">
    <property type="entry name" value="SecD/SecF_bac"/>
</dbReference>
<dbReference type="GO" id="GO:0065002">
    <property type="term" value="P:intracellular protein transmembrane transport"/>
    <property type="evidence" value="ECO:0007669"/>
    <property type="project" value="UniProtKB-UniRule"/>
</dbReference>
<evidence type="ECO:0000313" key="16">
    <source>
        <dbReference type="Proteomes" id="UP000001399"/>
    </source>
</evidence>
<dbReference type="FunFam" id="1.20.1640.10:FF:000024">
    <property type="entry name" value="Multifunctional fusion protein"/>
    <property type="match status" value="1"/>
</dbReference>
<keyword evidence="12" id="KW-0997">Cell inner membrane</keyword>
<feature type="transmembrane region" description="Helical" evidence="12">
    <location>
        <begin position="243"/>
        <end position="261"/>
    </location>
</feature>
<evidence type="ECO:0000256" key="11">
    <source>
        <dbReference type="ARBA" id="ARBA00061053"/>
    </source>
</evidence>
<feature type="transmembrane region" description="Helical" evidence="12">
    <location>
        <begin position="137"/>
        <end position="158"/>
    </location>
</feature>
<dbReference type="InterPro" id="IPR055344">
    <property type="entry name" value="SecD_SecF_C_bact"/>
</dbReference>
<dbReference type="eggNOG" id="COG0341">
    <property type="taxonomic scope" value="Bacteria"/>
</dbReference>
<proteinExistence type="inferred from homology"/>
<comment type="similarity">
    <text evidence="10">In the C-terminal section; belongs to the SecD/SecF family. SecF subfamily.</text>
</comment>